<evidence type="ECO:0000313" key="3">
    <source>
        <dbReference type="Proteomes" id="UP000034934"/>
    </source>
</evidence>
<dbReference type="InterPro" id="IPR032690">
    <property type="entry name" value="CarS"/>
</dbReference>
<name>A0A0F9YUW7_9BACT</name>
<evidence type="ECO:0000256" key="1">
    <source>
        <dbReference type="SAM" id="Phobius"/>
    </source>
</evidence>
<gene>
    <name evidence="2" type="ORF">UR19_C0003G0102</name>
</gene>
<dbReference type="Pfam" id="PF01864">
    <property type="entry name" value="CarS-like"/>
    <property type="match status" value="1"/>
</dbReference>
<feature type="transmembrane region" description="Helical" evidence="1">
    <location>
        <begin position="83"/>
        <end position="100"/>
    </location>
</feature>
<keyword evidence="1" id="KW-0472">Membrane</keyword>
<dbReference type="AlphaFoldDB" id="A0A0F9YUW7"/>
<dbReference type="EMBL" id="LBOG01000003">
    <property type="protein sequence ID" value="KKP30266.1"/>
    <property type="molecule type" value="Genomic_DNA"/>
</dbReference>
<evidence type="ECO:0000313" key="2">
    <source>
        <dbReference type="EMBL" id="KKP30266.1"/>
    </source>
</evidence>
<reference evidence="2 3" key="1">
    <citation type="journal article" date="2015" name="Nature">
        <title>rRNA introns, odd ribosomes, and small enigmatic genomes across a large radiation of phyla.</title>
        <authorList>
            <person name="Brown C.T."/>
            <person name="Hug L.A."/>
            <person name="Thomas B.C."/>
            <person name="Sharon I."/>
            <person name="Castelle C.J."/>
            <person name="Singh A."/>
            <person name="Wilkins M.J."/>
            <person name="Williams K.H."/>
            <person name="Banfield J.F."/>
        </authorList>
    </citation>
    <scope>NUCLEOTIDE SEQUENCE [LARGE SCALE GENOMIC DNA]</scope>
</reference>
<feature type="transmembrane region" description="Helical" evidence="1">
    <location>
        <begin position="6"/>
        <end position="33"/>
    </location>
</feature>
<sequence length="167" mass="19189">MIPTTINNFIIYSVLIWGTNMLLNVLGTIKLHFPSTKKYDKPIDARIEYKGDRLIGESTTIVGLIVCIMISIILYFVGFDFKWVIIPFLVYTGHTLGSIIKRRMHKKGGEFVPFIDHGDYTITTGIIFIALGYITPIFAILSISLTYIFHPIMCYLAYKIKLRERPY</sequence>
<feature type="transmembrane region" description="Helical" evidence="1">
    <location>
        <begin position="137"/>
        <end position="158"/>
    </location>
</feature>
<feature type="transmembrane region" description="Helical" evidence="1">
    <location>
        <begin position="54"/>
        <end position="77"/>
    </location>
</feature>
<evidence type="ECO:0008006" key="4">
    <source>
        <dbReference type="Google" id="ProtNLM"/>
    </source>
</evidence>
<comment type="caution">
    <text evidence="2">The sequence shown here is derived from an EMBL/GenBank/DDBJ whole genome shotgun (WGS) entry which is preliminary data.</text>
</comment>
<accession>A0A0F9YUW7</accession>
<dbReference type="Proteomes" id="UP000034934">
    <property type="component" value="Unassembled WGS sequence"/>
</dbReference>
<organism evidence="2 3">
    <name type="scientific">Candidatus Nomurabacteria bacterium GW2011_GWF1_31_48</name>
    <dbReference type="NCBI Taxonomy" id="1618767"/>
    <lineage>
        <taxon>Bacteria</taxon>
        <taxon>Candidatus Nomuraibacteriota</taxon>
    </lineage>
</organism>
<protein>
    <recommendedName>
        <fullName evidence="4">CDP-archaeol synthase</fullName>
    </recommendedName>
</protein>
<keyword evidence="1" id="KW-1133">Transmembrane helix</keyword>
<dbReference type="PANTHER" id="PTHR39650:SF1">
    <property type="entry name" value="CDP-ARCHAEOL SYNTHASE"/>
    <property type="match status" value="1"/>
</dbReference>
<proteinExistence type="predicted"/>
<keyword evidence="1" id="KW-0812">Transmembrane</keyword>
<dbReference type="PANTHER" id="PTHR39650">
    <property type="entry name" value="CDP-ARCHAEOL SYNTHASE"/>
    <property type="match status" value="1"/>
</dbReference>